<dbReference type="Pfam" id="PF07332">
    <property type="entry name" value="Phage_holin_3_6"/>
    <property type="match status" value="1"/>
</dbReference>
<organism evidence="2 3">
    <name type="scientific">Lautropia dentalis</name>
    <dbReference type="NCBI Taxonomy" id="2490857"/>
    <lineage>
        <taxon>Bacteria</taxon>
        <taxon>Pseudomonadati</taxon>
        <taxon>Pseudomonadota</taxon>
        <taxon>Betaproteobacteria</taxon>
        <taxon>Burkholderiales</taxon>
        <taxon>Burkholderiaceae</taxon>
        <taxon>Lautropia</taxon>
    </lineage>
</organism>
<comment type="caution">
    <text evidence="2">The sequence shown here is derived from an EMBL/GenBank/DDBJ whole genome shotgun (WGS) entry which is preliminary data.</text>
</comment>
<feature type="transmembrane region" description="Helical" evidence="1">
    <location>
        <begin position="121"/>
        <end position="140"/>
    </location>
</feature>
<proteinExistence type="predicted"/>
<evidence type="ECO:0000256" key="1">
    <source>
        <dbReference type="SAM" id="Phobius"/>
    </source>
</evidence>
<keyword evidence="1" id="KW-0812">Transmembrane</keyword>
<dbReference type="InterPro" id="IPR009937">
    <property type="entry name" value="Phage_holin_3_6"/>
</dbReference>
<sequence length="180" mass="19865">MPRIVPGCPADRLRAVPVLIFPKACHGLTVPTLAPFNRSGPLPMFGRLLEPHIRRMKHTAADLVAGLDDRSRLLALELGNESRWLAQLAGLGLAAVIVIIICLVWLMATLVLLAWDTPWRLAALGIAAAFWISLSAVLVWRIRRLLRQHPSPFPLSRQVLADDLQSLRSGLQQERSPGQS</sequence>
<keyword evidence="1" id="KW-1133">Transmembrane helix</keyword>
<evidence type="ECO:0000313" key="2">
    <source>
        <dbReference type="EMBL" id="RRN43938.1"/>
    </source>
</evidence>
<keyword evidence="3" id="KW-1185">Reference proteome</keyword>
<dbReference type="AlphaFoldDB" id="A0A3R8NR36"/>
<accession>A0A3R8NR36</accession>
<dbReference type="EMBL" id="RRUE01000002">
    <property type="protein sequence ID" value="RRN43938.1"/>
    <property type="molecule type" value="Genomic_DNA"/>
</dbReference>
<protein>
    <submittedName>
        <fullName evidence="2">Phage holin family protein</fullName>
    </submittedName>
</protein>
<gene>
    <name evidence="2" type="ORF">EHV23_11135</name>
</gene>
<keyword evidence="1" id="KW-0472">Membrane</keyword>
<feature type="transmembrane region" description="Helical" evidence="1">
    <location>
        <begin position="88"/>
        <end position="115"/>
    </location>
</feature>
<name>A0A3R8NR36_9BURK</name>
<dbReference type="Proteomes" id="UP000270261">
    <property type="component" value="Unassembled WGS sequence"/>
</dbReference>
<reference evidence="2 3" key="1">
    <citation type="submission" date="2018-11" db="EMBL/GenBank/DDBJ databases">
        <title>Genome sequencing of Lautropia sp. KCOM 2505 (= ChDC F240).</title>
        <authorList>
            <person name="Kook J.-K."/>
            <person name="Park S.-N."/>
            <person name="Lim Y.K."/>
        </authorList>
    </citation>
    <scope>NUCLEOTIDE SEQUENCE [LARGE SCALE GENOMIC DNA]</scope>
    <source>
        <strain evidence="2 3">KCOM 2505</strain>
    </source>
</reference>
<evidence type="ECO:0000313" key="3">
    <source>
        <dbReference type="Proteomes" id="UP000270261"/>
    </source>
</evidence>